<sequence length="67" mass="7378">MAGSRYLLCETKKMQFHYALLVAVVLMCFLALASAQGDTESFCVEIPAEISNAIKQFQTLLSIFSGK</sequence>
<evidence type="ECO:0000313" key="2">
    <source>
        <dbReference type="EMBL" id="KAG8181402.1"/>
    </source>
</evidence>
<feature type="signal peptide" evidence="1">
    <location>
        <begin position="1"/>
        <end position="35"/>
    </location>
</feature>
<protein>
    <submittedName>
        <fullName evidence="2">Uncharacterized protein</fullName>
    </submittedName>
</protein>
<gene>
    <name evidence="2" type="ORF">JTE90_023565</name>
</gene>
<evidence type="ECO:0000256" key="1">
    <source>
        <dbReference type="SAM" id="SignalP"/>
    </source>
</evidence>
<keyword evidence="1" id="KW-0732">Signal</keyword>
<proteinExistence type="predicted"/>
<dbReference type="AlphaFoldDB" id="A0AAV6UAN7"/>
<dbReference type="EMBL" id="JAFNEN010000517">
    <property type="protein sequence ID" value="KAG8181402.1"/>
    <property type="molecule type" value="Genomic_DNA"/>
</dbReference>
<keyword evidence="3" id="KW-1185">Reference proteome</keyword>
<dbReference type="Proteomes" id="UP000827092">
    <property type="component" value="Unassembled WGS sequence"/>
</dbReference>
<organism evidence="2 3">
    <name type="scientific">Oedothorax gibbosus</name>
    <dbReference type="NCBI Taxonomy" id="931172"/>
    <lineage>
        <taxon>Eukaryota</taxon>
        <taxon>Metazoa</taxon>
        <taxon>Ecdysozoa</taxon>
        <taxon>Arthropoda</taxon>
        <taxon>Chelicerata</taxon>
        <taxon>Arachnida</taxon>
        <taxon>Araneae</taxon>
        <taxon>Araneomorphae</taxon>
        <taxon>Entelegynae</taxon>
        <taxon>Araneoidea</taxon>
        <taxon>Linyphiidae</taxon>
        <taxon>Erigoninae</taxon>
        <taxon>Oedothorax</taxon>
    </lineage>
</organism>
<comment type="caution">
    <text evidence="2">The sequence shown here is derived from an EMBL/GenBank/DDBJ whole genome shotgun (WGS) entry which is preliminary data.</text>
</comment>
<name>A0AAV6UAN7_9ARAC</name>
<evidence type="ECO:0000313" key="3">
    <source>
        <dbReference type="Proteomes" id="UP000827092"/>
    </source>
</evidence>
<feature type="chain" id="PRO_5043518319" evidence="1">
    <location>
        <begin position="36"/>
        <end position="67"/>
    </location>
</feature>
<accession>A0AAV6UAN7</accession>
<reference evidence="2 3" key="1">
    <citation type="journal article" date="2022" name="Nat. Ecol. Evol.">
        <title>A masculinizing supergene underlies an exaggerated male reproductive morph in a spider.</title>
        <authorList>
            <person name="Hendrickx F."/>
            <person name="De Corte Z."/>
            <person name="Sonet G."/>
            <person name="Van Belleghem S.M."/>
            <person name="Kostlbacher S."/>
            <person name="Vangestel C."/>
        </authorList>
    </citation>
    <scope>NUCLEOTIDE SEQUENCE [LARGE SCALE GENOMIC DNA]</scope>
    <source>
        <strain evidence="2">W744_W776</strain>
    </source>
</reference>